<gene>
    <name evidence="10" type="ORF">C1I98_16500</name>
</gene>
<dbReference type="EMBL" id="POUA01000116">
    <property type="protein sequence ID" value="PZG44825.1"/>
    <property type="molecule type" value="Genomic_DNA"/>
</dbReference>
<dbReference type="PANTHER" id="PTHR43289">
    <property type="entry name" value="MITOGEN-ACTIVATED PROTEIN KINASE KINASE KINASE 20-RELATED"/>
    <property type="match status" value="1"/>
</dbReference>
<accession>A0A2W2GXZ2</accession>
<keyword evidence="8" id="KW-0812">Transmembrane</keyword>
<dbReference type="InterPro" id="IPR011009">
    <property type="entry name" value="Kinase-like_dom_sf"/>
</dbReference>
<dbReference type="GO" id="GO:0004674">
    <property type="term" value="F:protein serine/threonine kinase activity"/>
    <property type="evidence" value="ECO:0007669"/>
    <property type="project" value="UniProtKB-KW"/>
</dbReference>
<dbReference type="RefSeq" id="WP_111168341.1">
    <property type="nucleotide sequence ID" value="NZ_POUA01000116.1"/>
</dbReference>
<protein>
    <recommendedName>
        <fullName evidence="1">non-specific serine/threonine protein kinase</fullName>
        <ecNumber evidence="1">2.7.11.1</ecNumber>
    </recommendedName>
</protein>
<dbReference type="PROSITE" id="PS00108">
    <property type="entry name" value="PROTEIN_KINASE_ST"/>
    <property type="match status" value="1"/>
</dbReference>
<dbReference type="Gene3D" id="1.10.510.10">
    <property type="entry name" value="Transferase(Phosphotransferase) domain 1"/>
    <property type="match status" value="1"/>
</dbReference>
<dbReference type="Pfam" id="PF00069">
    <property type="entry name" value="Pkinase"/>
    <property type="match status" value="1"/>
</dbReference>
<proteinExistence type="predicted"/>
<evidence type="ECO:0000256" key="7">
    <source>
        <dbReference type="PROSITE-ProRule" id="PRU10141"/>
    </source>
</evidence>
<dbReference type="GO" id="GO:0005524">
    <property type="term" value="F:ATP binding"/>
    <property type="evidence" value="ECO:0007669"/>
    <property type="project" value="UniProtKB-UniRule"/>
</dbReference>
<comment type="caution">
    <text evidence="10">The sequence shown here is derived from an EMBL/GenBank/DDBJ whole genome shotgun (WGS) entry which is preliminary data.</text>
</comment>
<evidence type="ECO:0000313" key="10">
    <source>
        <dbReference type="EMBL" id="PZG44825.1"/>
    </source>
</evidence>
<evidence type="ECO:0000256" key="4">
    <source>
        <dbReference type="ARBA" id="ARBA00022741"/>
    </source>
</evidence>
<keyword evidence="4 7" id="KW-0547">Nucleotide-binding</keyword>
<dbReference type="Proteomes" id="UP000248544">
    <property type="component" value="Unassembled WGS sequence"/>
</dbReference>
<organism evidence="10 11">
    <name type="scientific">Spongiactinospora gelatinilytica</name>
    <dbReference type="NCBI Taxonomy" id="2666298"/>
    <lineage>
        <taxon>Bacteria</taxon>
        <taxon>Bacillati</taxon>
        <taxon>Actinomycetota</taxon>
        <taxon>Actinomycetes</taxon>
        <taxon>Streptosporangiales</taxon>
        <taxon>Streptosporangiaceae</taxon>
        <taxon>Spongiactinospora</taxon>
    </lineage>
</organism>
<evidence type="ECO:0000256" key="5">
    <source>
        <dbReference type="ARBA" id="ARBA00022777"/>
    </source>
</evidence>
<feature type="transmembrane region" description="Helical" evidence="8">
    <location>
        <begin position="292"/>
        <end position="313"/>
    </location>
</feature>
<evidence type="ECO:0000256" key="8">
    <source>
        <dbReference type="SAM" id="Phobius"/>
    </source>
</evidence>
<dbReference type="Gene3D" id="3.30.200.20">
    <property type="entry name" value="Phosphorylase Kinase, domain 1"/>
    <property type="match status" value="1"/>
</dbReference>
<evidence type="ECO:0000256" key="6">
    <source>
        <dbReference type="ARBA" id="ARBA00022840"/>
    </source>
</evidence>
<dbReference type="PROSITE" id="PS00107">
    <property type="entry name" value="PROTEIN_KINASE_ATP"/>
    <property type="match status" value="1"/>
</dbReference>
<name>A0A2W2GXZ2_9ACTN</name>
<evidence type="ECO:0000256" key="2">
    <source>
        <dbReference type="ARBA" id="ARBA00022527"/>
    </source>
</evidence>
<dbReference type="AlphaFoldDB" id="A0A2W2GXZ2"/>
<sequence length="495" mass="52817">MADLEHPPPPLAGRYKLEERLGAGGMGVVWRARDQLLMREVAVKEVRPAPYLPEAQRADLSERTMREARAAAMLSHPSIVAVHDVILHDGRPWIVMDLVKGRSLEQVVKRDGPLPPERAAMIGLAVLDALAHAHRGGLMHRDVKPGNIMIADDGRVLLTDFGIATLENDTGPTRPGSLVGSPGYIAPERLRGVAEAPPADLWSLGATLFAAVEGHSPFHRATPVATLGAVLTQPTPEPAHAGHLAPVLIAVLEKDPRVRPGAAELRTALRHVAEGRPAPALHRRSPTRRRRIVAAAVAGVAALAVLGTALWTMSRDGSGGTVAATATPSADPRAGRFTELPDPCGLLTLEQGELVVPTPSPQVDAARQRYCDWGGSSDERWLRVKLTLYKPAKKLTAPEVAHAFLVHLRQNIAADAGTGLVGSVFPLRSVTGVGQDGFAYEGTSLDRTSSTVVFQSSNLLVEADLSMKGKKPTEDLKERALKSARSIAEELNSRG</sequence>
<dbReference type="InterPro" id="IPR017441">
    <property type="entry name" value="Protein_kinase_ATP_BS"/>
</dbReference>
<keyword evidence="2 10" id="KW-0723">Serine/threonine-protein kinase</keyword>
<feature type="binding site" evidence="7">
    <location>
        <position position="44"/>
    </location>
    <ligand>
        <name>ATP</name>
        <dbReference type="ChEBI" id="CHEBI:30616"/>
    </ligand>
</feature>
<evidence type="ECO:0000256" key="3">
    <source>
        <dbReference type="ARBA" id="ARBA00022679"/>
    </source>
</evidence>
<keyword evidence="5 10" id="KW-0418">Kinase</keyword>
<evidence type="ECO:0000259" key="9">
    <source>
        <dbReference type="PROSITE" id="PS50011"/>
    </source>
</evidence>
<evidence type="ECO:0000313" key="11">
    <source>
        <dbReference type="Proteomes" id="UP000248544"/>
    </source>
</evidence>
<dbReference type="SMART" id="SM00220">
    <property type="entry name" value="S_TKc"/>
    <property type="match status" value="1"/>
</dbReference>
<dbReference type="InterPro" id="IPR000719">
    <property type="entry name" value="Prot_kinase_dom"/>
</dbReference>
<dbReference type="SUPFAM" id="SSF56112">
    <property type="entry name" value="Protein kinase-like (PK-like)"/>
    <property type="match status" value="1"/>
</dbReference>
<keyword evidence="8" id="KW-0472">Membrane</keyword>
<dbReference type="PROSITE" id="PS50011">
    <property type="entry name" value="PROTEIN_KINASE_DOM"/>
    <property type="match status" value="1"/>
</dbReference>
<keyword evidence="11" id="KW-1185">Reference proteome</keyword>
<keyword evidence="3" id="KW-0808">Transferase</keyword>
<dbReference type="CDD" id="cd14014">
    <property type="entry name" value="STKc_PknB_like"/>
    <property type="match status" value="1"/>
</dbReference>
<dbReference type="PANTHER" id="PTHR43289:SF6">
    <property type="entry name" value="SERINE_THREONINE-PROTEIN KINASE NEKL-3"/>
    <property type="match status" value="1"/>
</dbReference>
<keyword evidence="8" id="KW-1133">Transmembrane helix</keyword>
<keyword evidence="6 7" id="KW-0067">ATP-binding</keyword>
<evidence type="ECO:0000256" key="1">
    <source>
        <dbReference type="ARBA" id="ARBA00012513"/>
    </source>
</evidence>
<feature type="domain" description="Protein kinase" evidence="9">
    <location>
        <begin position="15"/>
        <end position="274"/>
    </location>
</feature>
<reference evidence="10 11" key="1">
    <citation type="submission" date="2018-01" db="EMBL/GenBank/DDBJ databases">
        <title>Draft genome sequence of Sphaerisporangium sp. 7K107.</title>
        <authorList>
            <person name="Sahin N."/>
            <person name="Saygin H."/>
            <person name="Ay H."/>
        </authorList>
    </citation>
    <scope>NUCLEOTIDE SEQUENCE [LARGE SCALE GENOMIC DNA]</scope>
    <source>
        <strain evidence="10 11">7K107</strain>
    </source>
</reference>
<dbReference type="EC" id="2.7.11.1" evidence="1"/>
<dbReference type="InterPro" id="IPR008271">
    <property type="entry name" value="Ser/Thr_kinase_AS"/>
</dbReference>